<sequence length="109" mass="11728">MEMPKWIAFHDSRSSATLRHFLPKNSDLRRKVNQGPIGSSNQSTPVYTPHAGPGSVAKTSLSGISEDDGEPEADLPKAASSAKFTRDLLQHLAAIASPAWREHPLSVGL</sequence>
<evidence type="ECO:0000313" key="3">
    <source>
        <dbReference type="Proteomes" id="UP001152798"/>
    </source>
</evidence>
<evidence type="ECO:0000256" key="1">
    <source>
        <dbReference type="SAM" id="MobiDB-lite"/>
    </source>
</evidence>
<keyword evidence="3" id="KW-1185">Reference proteome</keyword>
<gene>
    <name evidence="2" type="ORF">NEZAVI_LOCUS11418</name>
</gene>
<feature type="region of interest" description="Disordered" evidence="1">
    <location>
        <begin position="20"/>
        <end position="79"/>
    </location>
</feature>
<name>A0A9P0MPN7_NEZVI</name>
<dbReference type="EMBL" id="OV725081">
    <property type="protein sequence ID" value="CAH1402653.1"/>
    <property type="molecule type" value="Genomic_DNA"/>
</dbReference>
<accession>A0A9P0MPN7</accession>
<dbReference type="OrthoDB" id="10476687at2759"/>
<dbReference type="Proteomes" id="UP001152798">
    <property type="component" value="Chromosome 5"/>
</dbReference>
<dbReference type="AlphaFoldDB" id="A0A9P0MPN7"/>
<proteinExistence type="predicted"/>
<reference evidence="2" key="1">
    <citation type="submission" date="2022-01" db="EMBL/GenBank/DDBJ databases">
        <authorList>
            <person name="King R."/>
        </authorList>
    </citation>
    <scope>NUCLEOTIDE SEQUENCE</scope>
</reference>
<organism evidence="2 3">
    <name type="scientific">Nezara viridula</name>
    <name type="common">Southern green stink bug</name>
    <name type="synonym">Cimex viridulus</name>
    <dbReference type="NCBI Taxonomy" id="85310"/>
    <lineage>
        <taxon>Eukaryota</taxon>
        <taxon>Metazoa</taxon>
        <taxon>Ecdysozoa</taxon>
        <taxon>Arthropoda</taxon>
        <taxon>Hexapoda</taxon>
        <taxon>Insecta</taxon>
        <taxon>Pterygota</taxon>
        <taxon>Neoptera</taxon>
        <taxon>Paraneoptera</taxon>
        <taxon>Hemiptera</taxon>
        <taxon>Heteroptera</taxon>
        <taxon>Panheteroptera</taxon>
        <taxon>Pentatomomorpha</taxon>
        <taxon>Pentatomoidea</taxon>
        <taxon>Pentatomidae</taxon>
        <taxon>Pentatominae</taxon>
        <taxon>Nezara</taxon>
    </lineage>
</organism>
<feature type="compositionally biased region" description="Polar residues" evidence="1">
    <location>
        <begin position="36"/>
        <end position="46"/>
    </location>
</feature>
<evidence type="ECO:0000313" key="2">
    <source>
        <dbReference type="EMBL" id="CAH1402653.1"/>
    </source>
</evidence>
<protein>
    <submittedName>
        <fullName evidence="2">Uncharacterized protein</fullName>
    </submittedName>
</protein>